<evidence type="ECO:0000313" key="1">
    <source>
        <dbReference type="EMBL" id="CAE6457196.1"/>
    </source>
</evidence>
<dbReference type="EMBL" id="CAJMWW010000203">
    <property type="protein sequence ID" value="CAE6457196.1"/>
    <property type="molecule type" value="Genomic_DNA"/>
</dbReference>
<comment type="caution">
    <text evidence="1">The sequence shown here is derived from an EMBL/GenBank/DDBJ whole genome shotgun (WGS) entry which is preliminary data.</text>
</comment>
<gene>
    <name evidence="1" type="ORF">RDB_LOCUS141863</name>
</gene>
<organism evidence="1 2">
    <name type="scientific">Rhizoctonia solani</name>
    <dbReference type="NCBI Taxonomy" id="456999"/>
    <lineage>
        <taxon>Eukaryota</taxon>
        <taxon>Fungi</taxon>
        <taxon>Dikarya</taxon>
        <taxon>Basidiomycota</taxon>
        <taxon>Agaricomycotina</taxon>
        <taxon>Agaricomycetes</taxon>
        <taxon>Cantharellales</taxon>
        <taxon>Ceratobasidiaceae</taxon>
        <taxon>Rhizoctonia</taxon>
    </lineage>
</organism>
<evidence type="ECO:0000313" key="2">
    <source>
        <dbReference type="Proteomes" id="UP000663841"/>
    </source>
</evidence>
<protein>
    <submittedName>
        <fullName evidence="1">Uncharacterized protein</fullName>
    </submittedName>
</protein>
<dbReference type="Proteomes" id="UP000663841">
    <property type="component" value="Unassembled WGS sequence"/>
</dbReference>
<proteinExistence type="predicted"/>
<dbReference type="AlphaFoldDB" id="A0A8H3BJ27"/>
<sequence length="86" mass="10012">MLRELRIAVDDFVKVLSIMKQIMPVADGLEYLRLWIPSHSGYSGFLELFVHTPKLQIISLANPRYVSKELMDKFATMYPKVRIVWG</sequence>
<accession>A0A8H3BJ27</accession>
<name>A0A8H3BJ27_9AGAM</name>
<reference evidence="1" key="1">
    <citation type="submission" date="2021-01" db="EMBL/GenBank/DDBJ databases">
        <authorList>
            <person name="Kaushik A."/>
        </authorList>
    </citation>
    <scope>NUCLEOTIDE SEQUENCE</scope>
    <source>
        <strain evidence="1">AG3-T5</strain>
    </source>
</reference>